<dbReference type="PROSITE" id="PS50048">
    <property type="entry name" value="ZN2_CY6_FUNGAL_2"/>
    <property type="match status" value="1"/>
</dbReference>
<dbReference type="AlphaFoldDB" id="A0A9P4LCW6"/>
<dbReference type="GO" id="GO:0000981">
    <property type="term" value="F:DNA-binding transcription factor activity, RNA polymerase II-specific"/>
    <property type="evidence" value="ECO:0007669"/>
    <property type="project" value="InterPro"/>
</dbReference>
<evidence type="ECO:0000256" key="5">
    <source>
        <dbReference type="ARBA" id="ARBA00023242"/>
    </source>
</evidence>
<evidence type="ECO:0000256" key="2">
    <source>
        <dbReference type="ARBA" id="ARBA00022833"/>
    </source>
</evidence>
<dbReference type="SUPFAM" id="SSF57701">
    <property type="entry name" value="Zn2/Cys6 DNA-binding domain"/>
    <property type="match status" value="1"/>
</dbReference>
<dbReference type="Proteomes" id="UP000800039">
    <property type="component" value="Unassembled WGS sequence"/>
</dbReference>
<dbReference type="Pfam" id="PF00172">
    <property type="entry name" value="Zn_clus"/>
    <property type="match status" value="1"/>
</dbReference>
<dbReference type="InterPro" id="IPR036864">
    <property type="entry name" value="Zn2-C6_fun-type_DNA-bd_sf"/>
</dbReference>
<evidence type="ECO:0000313" key="8">
    <source>
        <dbReference type="Proteomes" id="UP000800039"/>
    </source>
</evidence>
<dbReference type="InterPro" id="IPR001138">
    <property type="entry name" value="Zn2Cys6_DnaBD"/>
</dbReference>
<dbReference type="GeneID" id="63853583"/>
<keyword evidence="3" id="KW-0805">Transcription regulation</keyword>
<keyword evidence="2" id="KW-0862">Zinc</keyword>
<dbReference type="Gene3D" id="4.10.240.10">
    <property type="entry name" value="Zn(2)-C6 fungal-type DNA-binding domain"/>
    <property type="match status" value="1"/>
</dbReference>
<name>A0A9P4LCW6_9PLEO</name>
<dbReference type="OrthoDB" id="40579at2759"/>
<dbReference type="CDD" id="cd00067">
    <property type="entry name" value="GAL4"/>
    <property type="match status" value="1"/>
</dbReference>
<accession>A0A9P4LCW6</accession>
<dbReference type="PANTHER" id="PTHR47660">
    <property type="entry name" value="TRANSCRIPTION FACTOR WITH C2H2 AND ZN(2)-CYS(6) DNA BINDING DOMAIN (EUROFUNG)-RELATED-RELATED"/>
    <property type="match status" value="1"/>
</dbReference>
<evidence type="ECO:0000256" key="3">
    <source>
        <dbReference type="ARBA" id="ARBA00023015"/>
    </source>
</evidence>
<keyword evidence="1" id="KW-0479">Metal-binding</keyword>
<dbReference type="GO" id="GO:0008270">
    <property type="term" value="F:zinc ion binding"/>
    <property type="evidence" value="ECO:0007669"/>
    <property type="project" value="InterPro"/>
</dbReference>
<organism evidence="7 8">
    <name type="scientific">Cucurbitaria berberidis CBS 394.84</name>
    <dbReference type="NCBI Taxonomy" id="1168544"/>
    <lineage>
        <taxon>Eukaryota</taxon>
        <taxon>Fungi</taxon>
        <taxon>Dikarya</taxon>
        <taxon>Ascomycota</taxon>
        <taxon>Pezizomycotina</taxon>
        <taxon>Dothideomycetes</taxon>
        <taxon>Pleosporomycetidae</taxon>
        <taxon>Pleosporales</taxon>
        <taxon>Pleosporineae</taxon>
        <taxon>Cucurbitariaceae</taxon>
        <taxon>Cucurbitaria</taxon>
    </lineage>
</organism>
<keyword evidence="4" id="KW-0804">Transcription</keyword>
<keyword evidence="5" id="KW-0539">Nucleus</keyword>
<feature type="domain" description="Zn(2)-C6 fungal-type" evidence="6">
    <location>
        <begin position="8"/>
        <end position="36"/>
    </location>
</feature>
<dbReference type="RefSeq" id="XP_040793008.1">
    <property type="nucleotide sequence ID" value="XM_040936333.1"/>
</dbReference>
<evidence type="ECO:0000313" key="7">
    <source>
        <dbReference type="EMBL" id="KAF1850445.1"/>
    </source>
</evidence>
<comment type="caution">
    <text evidence="7">The sequence shown here is derived from an EMBL/GenBank/DDBJ whole genome shotgun (WGS) entry which is preliminary data.</text>
</comment>
<evidence type="ECO:0000256" key="4">
    <source>
        <dbReference type="ARBA" id="ARBA00023163"/>
    </source>
</evidence>
<gene>
    <name evidence="7" type="ORF">K460DRAFT_400510</name>
</gene>
<protein>
    <recommendedName>
        <fullName evidence="6">Zn(2)-C6 fungal-type domain-containing protein</fullName>
    </recommendedName>
</protein>
<dbReference type="SMART" id="SM00066">
    <property type="entry name" value="GAL4"/>
    <property type="match status" value="1"/>
</dbReference>
<evidence type="ECO:0000256" key="1">
    <source>
        <dbReference type="ARBA" id="ARBA00022723"/>
    </source>
</evidence>
<reference evidence="7" key="1">
    <citation type="submission" date="2020-01" db="EMBL/GenBank/DDBJ databases">
        <authorList>
            <consortium name="DOE Joint Genome Institute"/>
            <person name="Haridas S."/>
            <person name="Albert R."/>
            <person name="Binder M."/>
            <person name="Bloem J."/>
            <person name="Labutti K."/>
            <person name="Salamov A."/>
            <person name="Andreopoulos B."/>
            <person name="Baker S.E."/>
            <person name="Barry K."/>
            <person name="Bills G."/>
            <person name="Bluhm B.H."/>
            <person name="Cannon C."/>
            <person name="Castanera R."/>
            <person name="Culley D.E."/>
            <person name="Daum C."/>
            <person name="Ezra D."/>
            <person name="Gonzalez J.B."/>
            <person name="Henrissat B."/>
            <person name="Kuo A."/>
            <person name="Liang C."/>
            <person name="Lipzen A."/>
            <person name="Lutzoni F."/>
            <person name="Magnuson J."/>
            <person name="Mondo S."/>
            <person name="Nolan M."/>
            <person name="Ohm R."/>
            <person name="Pangilinan J."/>
            <person name="Park H.-J."/>
            <person name="Ramirez L."/>
            <person name="Alfaro M."/>
            <person name="Sun H."/>
            <person name="Tritt A."/>
            <person name="Yoshinaga Y."/>
            <person name="Zwiers L.-H."/>
            <person name="Turgeon B.G."/>
            <person name="Goodwin S.B."/>
            <person name="Spatafora J.W."/>
            <person name="Crous P.W."/>
            <person name="Grigoriev I.V."/>
        </authorList>
    </citation>
    <scope>NUCLEOTIDE SEQUENCE</scope>
    <source>
        <strain evidence="7">CBS 394.84</strain>
    </source>
</reference>
<evidence type="ECO:0000259" key="6">
    <source>
        <dbReference type="PROSITE" id="PS50048"/>
    </source>
</evidence>
<sequence length="322" mass="35663">MSSRRAIACVTCAKAKTKCDKALPSCSRCITKGIKCEPRSTRRTSDNGYRGNIKKPFMSSKRYHSTSTVPSLNRHTSLRTVPSSNRPRAMRAAPHIDFSTAVKMTEHASGVSGYPMLTPLPTYTSQIVDEWHSYSSAPEQNMVAYTQAVEMNTFPISGRLTPQTPEPTIYHEPLSIGENLDPYMNSQSWSDEVFVSAGLGFDPDMTAMLPTNMWPTSEHEQVMQMDQMSWPQPSLAVSPTHMSTELGSNTCEVPSLTTSECSAEDFNNPGPSVDEWSIYQPTATQINIANFVTSAPFLHDLNLIPSHAPIWEDVFIPGLSQY</sequence>
<dbReference type="EMBL" id="ML976614">
    <property type="protein sequence ID" value="KAF1850445.1"/>
    <property type="molecule type" value="Genomic_DNA"/>
</dbReference>
<dbReference type="PANTHER" id="PTHR47660:SF2">
    <property type="entry name" value="TRANSCRIPTION FACTOR WITH C2H2 AND ZN(2)-CYS(6) DNA BINDING DOMAIN (EUROFUNG)"/>
    <property type="match status" value="1"/>
</dbReference>
<proteinExistence type="predicted"/>
<dbReference type="PROSITE" id="PS00463">
    <property type="entry name" value="ZN2_CY6_FUNGAL_1"/>
    <property type="match status" value="1"/>
</dbReference>
<keyword evidence="8" id="KW-1185">Reference proteome</keyword>